<feature type="compositionally biased region" description="Basic residues" evidence="2">
    <location>
        <begin position="26"/>
        <end position="36"/>
    </location>
</feature>
<dbReference type="InterPro" id="IPR029274">
    <property type="entry name" value="DUF4615"/>
</dbReference>
<dbReference type="Proteomes" id="UP000515152">
    <property type="component" value="Chromosome 23"/>
</dbReference>
<accession>A0A8M1KB50</accession>
<feature type="compositionally biased region" description="Low complexity" evidence="2">
    <location>
        <begin position="172"/>
        <end position="188"/>
    </location>
</feature>
<keyword evidence="3" id="KW-1185">Reference proteome</keyword>
<feature type="compositionally biased region" description="Polar residues" evidence="2">
    <location>
        <begin position="53"/>
        <end position="66"/>
    </location>
</feature>
<evidence type="ECO:0000256" key="1">
    <source>
        <dbReference type="ARBA" id="ARBA00005707"/>
    </source>
</evidence>
<evidence type="ECO:0000313" key="3">
    <source>
        <dbReference type="Proteomes" id="UP000515152"/>
    </source>
</evidence>
<evidence type="ECO:0000313" key="4">
    <source>
        <dbReference type="RefSeq" id="XP_042559179.1"/>
    </source>
</evidence>
<dbReference type="CTD" id="105910518"/>
<feature type="region of interest" description="Disordered" evidence="2">
    <location>
        <begin position="234"/>
        <end position="285"/>
    </location>
</feature>
<gene>
    <name evidence="4" type="primary">c23h8orf33</name>
</gene>
<feature type="compositionally biased region" description="Polar residues" evidence="2">
    <location>
        <begin position="234"/>
        <end position="255"/>
    </location>
</feature>
<sequence>MEVAPTSVLNTEDASQSTGPPPSSNPKKKKNNKKKGSGAGGGECEKTAGPLPESQQENSELTPEQQLNRELDWCIEQLELGLRTRKTTPKQTEEAVRALKTLRNPKAPLVKKRQLMRAVAGDYRSKMEQERDKQFKLIQSSVSSAWVKTVAEPAPKSVFHRKTTPKAAQAHTSTQKTPAAQTQPTLPSDSTDTFSFNVLPEGSFPPPHTAAPALVTQPQASGFAFNFQIPAGSASTTTKVAPTSVSNSEDASQSTGPPPSSSSSNPKNKKKKKGSGGGSANTETK</sequence>
<feature type="compositionally biased region" description="Polar residues" evidence="2">
    <location>
        <begin position="7"/>
        <end position="18"/>
    </location>
</feature>
<reference evidence="4" key="1">
    <citation type="submission" date="2025-08" db="UniProtKB">
        <authorList>
            <consortium name="RefSeq"/>
        </authorList>
    </citation>
    <scope>IDENTIFICATION</scope>
</reference>
<dbReference type="PANTHER" id="PTHR13602:SF2">
    <property type="entry name" value="UPF0488 PROTEIN C8ORF33"/>
    <property type="match status" value="1"/>
</dbReference>
<dbReference type="RefSeq" id="XP_042559179.1">
    <property type="nucleotide sequence ID" value="XM_042703245.1"/>
</dbReference>
<evidence type="ECO:0000256" key="2">
    <source>
        <dbReference type="SAM" id="MobiDB-lite"/>
    </source>
</evidence>
<feature type="region of interest" description="Disordered" evidence="2">
    <location>
        <begin position="157"/>
        <end position="215"/>
    </location>
</feature>
<comment type="similarity">
    <text evidence="1">Belongs to the UPF0488 family.</text>
</comment>
<dbReference type="Pfam" id="PF15393">
    <property type="entry name" value="DUF4615"/>
    <property type="match status" value="1"/>
</dbReference>
<protein>
    <submittedName>
        <fullName evidence="4">UPF0488 protein C8orf33 homolog isoform X2</fullName>
    </submittedName>
</protein>
<dbReference type="PANTHER" id="PTHR13602">
    <property type="entry name" value="UPF0488 PROTEIN C8ORF33"/>
    <property type="match status" value="1"/>
</dbReference>
<dbReference type="AlphaFoldDB" id="A0A8M1KB50"/>
<name>A0A8M1KB50_CLUHA</name>
<proteinExistence type="inferred from homology"/>
<dbReference type="GeneID" id="105910518"/>
<feature type="region of interest" description="Disordered" evidence="2">
    <location>
        <begin position="1"/>
        <end position="67"/>
    </location>
</feature>
<organism evidence="3 4">
    <name type="scientific">Clupea harengus</name>
    <name type="common">Atlantic herring</name>
    <dbReference type="NCBI Taxonomy" id="7950"/>
    <lineage>
        <taxon>Eukaryota</taxon>
        <taxon>Metazoa</taxon>
        <taxon>Chordata</taxon>
        <taxon>Craniata</taxon>
        <taxon>Vertebrata</taxon>
        <taxon>Euteleostomi</taxon>
        <taxon>Actinopterygii</taxon>
        <taxon>Neopterygii</taxon>
        <taxon>Teleostei</taxon>
        <taxon>Clupei</taxon>
        <taxon>Clupeiformes</taxon>
        <taxon>Clupeoidei</taxon>
        <taxon>Clupeidae</taxon>
        <taxon>Clupea</taxon>
    </lineage>
</organism>